<evidence type="ECO:0000256" key="4">
    <source>
        <dbReference type="ARBA" id="ARBA00022605"/>
    </source>
</evidence>
<dbReference type="NCBIfam" id="TIGR00262">
    <property type="entry name" value="trpA"/>
    <property type="match status" value="1"/>
</dbReference>
<dbReference type="RefSeq" id="WP_008477871.1">
    <property type="nucleotide sequence ID" value="NZ_CAGS01000226.1"/>
</dbReference>
<evidence type="ECO:0000256" key="10">
    <source>
        <dbReference type="RuleBase" id="RU003662"/>
    </source>
</evidence>
<dbReference type="Gene3D" id="3.20.20.70">
    <property type="entry name" value="Aldolase class I"/>
    <property type="match status" value="1"/>
</dbReference>
<evidence type="ECO:0000256" key="2">
    <source>
        <dbReference type="ARBA" id="ARBA00004733"/>
    </source>
</evidence>
<comment type="subunit">
    <text evidence="3 9">Tetramer of two alpha and two beta chains.</text>
</comment>
<keyword evidence="12" id="KW-1185">Reference proteome</keyword>
<dbReference type="SUPFAM" id="SSF51366">
    <property type="entry name" value="Ribulose-phoshate binding barrel"/>
    <property type="match status" value="1"/>
</dbReference>
<comment type="caution">
    <text evidence="11">The sequence shown here is derived from an EMBL/GenBank/DDBJ whole genome shotgun (WGS) entry which is preliminary data.</text>
</comment>
<evidence type="ECO:0000256" key="7">
    <source>
        <dbReference type="ARBA" id="ARBA00023239"/>
    </source>
</evidence>
<dbReference type="FunFam" id="3.20.20.70:FF:000037">
    <property type="entry name" value="Tryptophan synthase alpha chain"/>
    <property type="match status" value="1"/>
</dbReference>
<dbReference type="PROSITE" id="PS00167">
    <property type="entry name" value="TRP_SYNTHASE_ALPHA"/>
    <property type="match status" value="1"/>
</dbReference>
<dbReference type="CDD" id="cd04724">
    <property type="entry name" value="Tryptophan_synthase_alpha"/>
    <property type="match status" value="1"/>
</dbReference>
<dbReference type="EMBL" id="CAGS01000226">
    <property type="protein sequence ID" value="CCF84033.1"/>
    <property type="molecule type" value="Genomic_DNA"/>
</dbReference>
<keyword evidence="6 9" id="KW-0057">Aromatic amino acid biosynthesis</keyword>
<accession>I4EH71</accession>
<keyword evidence="4 9" id="KW-0028">Amino-acid biosynthesis</keyword>
<feature type="active site" description="Proton acceptor" evidence="9">
    <location>
        <position position="55"/>
    </location>
</feature>
<proteinExistence type="inferred from homology"/>
<dbReference type="HAMAP" id="MF_00131">
    <property type="entry name" value="Trp_synth_alpha"/>
    <property type="match status" value="1"/>
</dbReference>
<dbReference type="AlphaFoldDB" id="I4EH71"/>
<comment type="function">
    <text evidence="1 9">The alpha subunit is responsible for the aldol cleavage of indoleglycerol phosphate to indole and glyceraldehyde 3-phosphate.</text>
</comment>
<keyword evidence="5 9" id="KW-0822">Tryptophan biosynthesis</keyword>
<evidence type="ECO:0000256" key="9">
    <source>
        <dbReference type="HAMAP-Rule" id="MF_00131"/>
    </source>
</evidence>
<organism evidence="11 12">
    <name type="scientific">Nitrolancea hollandica Lb</name>
    <dbReference type="NCBI Taxonomy" id="1129897"/>
    <lineage>
        <taxon>Bacteria</taxon>
        <taxon>Pseudomonadati</taxon>
        <taxon>Thermomicrobiota</taxon>
        <taxon>Thermomicrobia</taxon>
        <taxon>Sphaerobacterales</taxon>
        <taxon>Sphaerobacterineae</taxon>
        <taxon>Sphaerobacteraceae</taxon>
        <taxon>Nitrolancea</taxon>
    </lineage>
</organism>
<evidence type="ECO:0000256" key="3">
    <source>
        <dbReference type="ARBA" id="ARBA00011270"/>
    </source>
</evidence>
<dbReference type="GO" id="GO:0004834">
    <property type="term" value="F:tryptophan synthase activity"/>
    <property type="evidence" value="ECO:0007669"/>
    <property type="project" value="UniProtKB-UniRule"/>
</dbReference>
<gene>
    <name evidence="9 11" type="primary">trpA</name>
    <name evidence="11" type="ORF">NITHO_3010014</name>
</gene>
<dbReference type="OrthoDB" id="9804578at2"/>
<evidence type="ECO:0000256" key="8">
    <source>
        <dbReference type="ARBA" id="ARBA00049047"/>
    </source>
</evidence>
<evidence type="ECO:0000256" key="1">
    <source>
        <dbReference type="ARBA" id="ARBA00003365"/>
    </source>
</evidence>
<dbReference type="InterPro" id="IPR011060">
    <property type="entry name" value="RibuloseP-bd_barrel"/>
</dbReference>
<reference evidence="11 12" key="1">
    <citation type="journal article" date="2012" name="ISME J.">
        <title>Nitrification expanded: discovery, physiology and genomics of a nitrite-oxidizing bacterium from the phylum Chloroflexi.</title>
        <authorList>
            <person name="Sorokin D.Y."/>
            <person name="Lucker S."/>
            <person name="Vejmelkova D."/>
            <person name="Kostrikina N.A."/>
            <person name="Kleerebezem R."/>
            <person name="Rijpstra W.I."/>
            <person name="Damste J.S."/>
            <person name="Le Paslier D."/>
            <person name="Muyzer G."/>
            <person name="Wagner M."/>
            <person name="van Loosdrecht M.C."/>
            <person name="Daims H."/>
        </authorList>
    </citation>
    <scope>NUCLEOTIDE SEQUENCE [LARGE SCALE GENOMIC DNA]</scope>
    <source>
        <strain evidence="12">none</strain>
    </source>
</reference>
<dbReference type="InterPro" id="IPR002028">
    <property type="entry name" value="Trp_synthase_suA"/>
</dbReference>
<evidence type="ECO:0000256" key="6">
    <source>
        <dbReference type="ARBA" id="ARBA00023141"/>
    </source>
</evidence>
<dbReference type="EC" id="4.2.1.20" evidence="9"/>
<dbReference type="GO" id="GO:0005829">
    <property type="term" value="C:cytosol"/>
    <property type="evidence" value="ECO:0007669"/>
    <property type="project" value="TreeGrafter"/>
</dbReference>
<dbReference type="Pfam" id="PF00290">
    <property type="entry name" value="Trp_syntA"/>
    <property type="match status" value="1"/>
</dbReference>
<dbReference type="PANTHER" id="PTHR43406:SF1">
    <property type="entry name" value="TRYPTOPHAN SYNTHASE ALPHA CHAIN, CHLOROPLASTIC"/>
    <property type="match status" value="1"/>
</dbReference>
<dbReference type="InterPro" id="IPR013785">
    <property type="entry name" value="Aldolase_TIM"/>
</dbReference>
<sequence>MSTTTGSSRIAAAFERLRANGTTGIIPYLTVGYPEIDTIQRVVPALVEGGAAMIELGIPFSDPLADGATIQQSSHVALENGVTVNACFQAARDLRHNGVDVPLIFMGYFNPVLSYGLDRFAAGCAEAGVDGMIVPDLPPEECGELLDACRRHGRDLIFMVAPTSTDEHMAAVARQASGFIYCVSLAGVTGERASLSGGLTGFIERVRRHTDLPLAIGFGISQPEHVAQVGALADGAIVGSALVKRLGSASREDQPEEMRRFVRFLRGA</sequence>
<comment type="pathway">
    <text evidence="2 9">Amino-acid biosynthesis; L-tryptophan biosynthesis; L-tryptophan from chorismate: step 5/5.</text>
</comment>
<dbReference type="Proteomes" id="UP000004221">
    <property type="component" value="Unassembled WGS sequence"/>
</dbReference>
<protein>
    <recommendedName>
        <fullName evidence="9">Tryptophan synthase alpha chain</fullName>
        <ecNumber evidence="9">4.2.1.20</ecNumber>
    </recommendedName>
</protein>
<evidence type="ECO:0000313" key="11">
    <source>
        <dbReference type="EMBL" id="CCF84033.1"/>
    </source>
</evidence>
<dbReference type="InterPro" id="IPR018204">
    <property type="entry name" value="Trp_synthase_alpha_AS"/>
</dbReference>
<keyword evidence="7 9" id="KW-0456">Lyase</keyword>
<name>I4EH71_9BACT</name>
<dbReference type="UniPathway" id="UPA00035">
    <property type="reaction ID" value="UER00044"/>
</dbReference>
<feature type="active site" description="Proton acceptor" evidence="9">
    <location>
        <position position="66"/>
    </location>
</feature>
<dbReference type="PANTHER" id="PTHR43406">
    <property type="entry name" value="TRYPTOPHAN SYNTHASE, ALPHA CHAIN"/>
    <property type="match status" value="1"/>
</dbReference>
<evidence type="ECO:0000313" key="12">
    <source>
        <dbReference type="Proteomes" id="UP000004221"/>
    </source>
</evidence>
<evidence type="ECO:0000256" key="5">
    <source>
        <dbReference type="ARBA" id="ARBA00022822"/>
    </source>
</evidence>
<comment type="similarity">
    <text evidence="9 10">Belongs to the TrpA family.</text>
</comment>
<comment type="catalytic activity">
    <reaction evidence="8 9">
        <text>(1S,2R)-1-C-(indol-3-yl)glycerol 3-phosphate + L-serine = D-glyceraldehyde 3-phosphate + L-tryptophan + H2O</text>
        <dbReference type="Rhea" id="RHEA:10532"/>
        <dbReference type="ChEBI" id="CHEBI:15377"/>
        <dbReference type="ChEBI" id="CHEBI:33384"/>
        <dbReference type="ChEBI" id="CHEBI:57912"/>
        <dbReference type="ChEBI" id="CHEBI:58866"/>
        <dbReference type="ChEBI" id="CHEBI:59776"/>
        <dbReference type="EC" id="4.2.1.20"/>
    </reaction>
</comment>